<sequence length="144" mass="16017">MFVVQTSKSRPLVEAAMAAREMRQKLISGNIANIDTPFYKARDINFESVLRQKADEIYNAKSSKKLELAKTDEAHFAAVDFPKNDSAQVFLRDGHMARNDANTVDLDVETTELSKNNIMLSAIDGAYKTQGNIFKSVIDASSKI</sequence>
<gene>
    <name evidence="7" type="primary">flgB</name>
    <name evidence="7" type="ORF">CCV52592_0693</name>
</gene>
<keyword evidence="4 6" id="KW-0975">Bacterial flagellum</keyword>
<evidence type="ECO:0000256" key="4">
    <source>
        <dbReference type="ARBA" id="ARBA00023143"/>
    </source>
</evidence>
<dbReference type="RefSeq" id="WP_011992470.1">
    <property type="nucleotide sequence ID" value="NC_009715.2"/>
</dbReference>
<proteinExistence type="inferred from homology"/>
<keyword evidence="7" id="KW-0969">Cilium</keyword>
<evidence type="ECO:0000313" key="7">
    <source>
        <dbReference type="EMBL" id="EAU00433.1"/>
    </source>
</evidence>
<comment type="similarity">
    <text evidence="2 6">Belongs to the flagella basal body rod proteins family.</text>
</comment>
<evidence type="ECO:0000256" key="1">
    <source>
        <dbReference type="ARBA" id="ARBA00004117"/>
    </source>
</evidence>
<dbReference type="PANTHER" id="PTHR30435:SF12">
    <property type="entry name" value="FLAGELLAR BASAL BODY ROD PROTEIN FLGB"/>
    <property type="match status" value="1"/>
</dbReference>
<evidence type="ECO:0000256" key="3">
    <source>
        <dbReference type="ARBA" id="ARBA00014376"/>
    </source>
</evidence>
<dbReference type="PIRSF" id="PIRSF002889">
    <property type="entry name" value="Rod_FlgB"/>
    <property type="match status" value="1"/>
</dbReference>
<accession>A7GZ98</accession>
<dbReference type="NCBIfam" id="TIGR01396">
    <property type="entry name" value="FlgB"/>
    <property type="match status" value="1"/>
</dbReference>
<dbReference type="OrthoDB" id="9788334at2"/>
<dbReference type="EMBL" id="CP000767">
    <property type="protein sequence ID" value="EAU00433.1"/>
    <property type="molecule type" value="Genomic_DNA"/>
</dbReference>
<dbReference type="GO" id="GO:0030694">
    <property type="term" value="C:bacterial-type flagellum basal body, rod"/>
    <property type="evidence" value="ECO:0007669"/>
    <property type="project" value="InterPro"/>
</dbReference>
<evidence type="ECO:0000256" key="2">
    <source>
        <dbReference type="ARBA" id="ARBA00009677"/>
    </source>
</evidence>
<dbReference type="GO" id="GO:0071978">
    <property type="term" value="P:bacterial-type flagellum-dependent swarming motility"/>
    <property type="evidence" value="ECO:0007669"/>
    <property type="project" value="TreeGrafter"/>
</dbReference>
<dbReference type="KEGG" id="ccv:CCV52592_0693"/>
<protein>
    <recommendedName>
        <fullName evidence="3 6">Flagellar basal body rod protein FlgB</fullName>
    </recommendedName>
</protein>
<comment type="function">
    <text evidence="5 6">Structural component of flagellum, the bacterial motility apparatus. Part of the rod structure of flagellar basal body.</text>
</comment>
<dbReference type="Proteomes" id="UP000006380">
    <property type="component" value="Chromosome"/>
</dbReference>
<evidence type="ECO:0000256" key="5">
    <source>
        <dbReference type="ARBA" id="ARBA00024934"/>
    </source>
</evidence>
<dbReference type="STRING" id="360105.CCV52592_0693"/>
<dbReference type="HOGENOM" id="CLU_125463_3_0_7"/>
<evidence type="ECO:0000313" key="8">
    <source>
        <dbReference type="Proteomes" id="UP000006380"/>
    </source>
</evidence>
<keyword evidence="7" id="KW-0966">Cell projection</keyword>
<evidence type="ECO:0000256" key="6">
    <source>
        <dbReference type="PIRNR" id="PIRNR002889"/>
    </source>
</evidence>
<dbReference type="AlphaFoldDB" id="A7GZ98"/>
<name>A7GZ98_CAMC5</name>
<reference evidence="7" key="1">
    <citation type="submission" date="2016-07" db="EMBL/GenBank/DDBJ databases">
        <title>Comparative genomics of the Campylobacter concisus group.</title>
        <authorList>
            <person name="Miller W.G."/>
            <person name="Yee E."/>
            <person name="Chapman M.H."/>
            <person name="Huynh S."/>
            <person name="Bono J.L."/>
            <person name="On S.L.W."/>
            <person name="StLeger J."/>
            <person name="Foster G."/>
            <person name="Parker C.T."/>
        </authorList>
    </citation>
    <scope>NUCLEOTIDE SEQUENCE</scope>
    <source>
        <strain evidence="7">525.92</strain>
    </source>
</reference>
<keyword evidence="8" id="KW-1185">Reference proteome</keyword>
<keyword evidence="7" id="KW-0282">Flagellum</keyword>
<comment type="subunit">
    <text evidence="6">The basal body constitutes a major portion of the flagellar organelle and consists of a number of rings mounted on a central rod.</text>
</comment>
<comment type="subcellular location">
    <subcellularLocation>
        <location evidence="1 6">Bacterial flagellum basal body</location>
    </subcellularLocation>
</comment>
<dbReference type="InterPro" id="IPR006300">
    <property type="entry name" value="FlgB"/>
</dbReference>
<organism evidence="7 8">
    <name type="scientific">Campylobacter curvus (strain 525.92)</name>
    <dbReference type="NCBI Taxonomy" id="360105"/>
    <lineage>
        <taxon>Bacteria</taxon>
        <taxon>Pseudomonadati</taxon>
        <taxon>Campylobacterota</taxon>
        <taxon>Epsilonproteobacteria</taxon>
        <taxon>Campylobacterales</taxon>
        <taxon>Campylobacteraceae</taxon>
        <taxon>Campylobacter</taxon>
    </lineage>
</organism>
<dbReference type="PANTHER" id="PTHR30435">
    <property type="entry name" value="FLAGELLAR PROTEIN"/>
    <property type="match status" value="1"/>
</dbReference>